<dbReference type="EMBL" id="FOQH01000010">
    <property type="protein sequence ID" value="SFI84055.1"/>
    <property type="molecule type" value="Genomic_DNA"/>
</dbReference>
<evidence type="ECO:0000313" key="1">
    <source>
        <dbReference type="EMBL" id="SFI84055.1"/>
    </source>
</evidence>
<reference evidence="1 2" key="1">
    <citation type="submission" date="2016-10" db="EMBL/GenBank/DDBJ databases">
        <authorList>
            <person name="de Groot N.N."/>
        </authorList>
    </citation>
    <scope>NUCLEOTIDE SEQUENCE [LARGE SCALE GENOMIC DNA]</scope>
    <source>
        <strain evidence="1 2">CGMCC 1.11030</strain>
    </source>
</reference>
<dbReference type="Proteomes" id="UP000199377">
    <property type="component" value="Unassembled WGS sequence"/>
</dbReference>
<evidence type="ECO:0000313" key="2">
    <source>
        <dbReference type="Proteomes" id="UP000199377"/>
    </source>
</evidence>
<dbReference type="AlphaFoldDB" id="A0A1I3LI10"/>
<gene>
    <name evidence="1" type="ORF">SAMN05216258_11026</name>
</gene>
<evidence type="ECO:0008006" key="3">
    <source>
        <dbReference type="Google" id="ProtNLM"/>
    </source>
</evidence>
<dbReference type="STRING" id="1114924.SAMN05216258_11026"/>
<proteinExistence type="predicted"/>
<organism evidence="1 2">
    <name type="scientific">Albimonas pacifica</name>
    <dbReference type="NCBI Taxonomy" id="1114924"/>
    <lineage>
        <taxon>Bacteria</taxon>
        <taxon>Pseudomonadati</taxon>
        <taxon>Pseudomonadota</taxon>
        <taxon>Alphaproteobacteria</taxon>
        <taxon>Rhodobacterales</taxon>
        <taxon>Paracoccaceae</taxon>
        <taxon>Albimonas</taxon>
    </lineage>
</organism>
<name>A0A1I3LI10_9RHOB</name>
<sequence length="97" mass="10064">MTVAINFGRDLYTGAPLFVPRSGACEVMTATTGSASFTVTARKDEHAKITNTHTAAVYVNVNADASPTAFVALIPVGAVDYIPKLGEGDVIHVEAVA</sequence>
<protein>
    <recommendedName>
        <fullName evidence="3">DUF2190 family protein</fullName>
    </recommendedName>
</protein>
<keyword evidence="2" id="KW-1185">Reference proteome</keyword>
<dbReference type="RefSeq" id="WP_092863069.1">
    <property type="nucleotide sequence ID" value="NZ_FOQH01000010.1"/>
</dbReference>
<accession>A0A1I3LI10</accession>